<dbReference type="EC" id="5.4.99.-" evidence="5"/>
<sequence>MAATKKIIVNEKTAGQRLDIFLSEKLKTTRSQAQKMIEFKQIMINNQLPKKAGEKLDLNDIVFVKTQKEKKVVPSHQRQTIKPLKKFSINDIIIVADMPDYIIVDKPAGILTHSLPNNKEESIASILSKKYPQLKKVGDSPERPGIVHRLDRDASGLLIVAKNNKMFECLKEQFKNRTIEKEYWALIHGKMEADWAELNFPLGRSKRGERMAARPFTIKGLENDAGGKNALTELWAEKKFINFTLLRVKIHTGRMHQIRAHLLAYNHPLVGDSVYFQKKRKHVWDEKLGRLFLHCYLLSFKDLQGNKQNFESLLPTKLKEFLKIIK</sequence>
<dbReference type="PROSITE" id="PS50889">
    <property type="entry name" value="S4"/>
    <property type="match status" value="1"/>
</dbReference>
<dbReference type="SUPFAM" id="SSF55120">
    <property type="entry name" value="Pseudouridine synthase"/>
    <property type="match status" value="1"/>
</dbReference>
<dbReference type="InterPro" id="IPR036986">
    <property type="entry name" value="S4_RNA-bd_sf"/>
</dbReference>
<evidence type="ECO:0000256" key="2">
    <source>
        <dbReference type="ARBA" id="ARBA00023235"/>
    </source>
</evidence>
<comment type="caution">
    <text evidence="7">The sequence shown here is derived from an EMBL/GenBank/DDBJ whole genome shotgun (WGS) entry which is preliminary data.</text>
</comment>
<dbReference type="CDD" id="cd00165">
    <property type="entry name" value="S4"/>
    <property type="match status" value="1"/>
</dbReference>
<feature type="active site" evidence="3">
    <location>
        <position position="151"/>
    </location>
</feature>
<reference evidence="8" key="1">
    <citation type="submission" date="2017-09" db="EMBL/GenBank/DDBJ databases">
        <title>Depth-based differentiation of microbial function through sediment-hosted aquifers and enrichment of novel symbionts in the deep terrestrial subsurface.</title>
        <authorList>
            <person name="Probst A.J."/>
            <person name="Ladd B."/>
            <person name="Jarett J.K."/>
            <person name="Geller-Mcgrath D.E."/>
            <person name="Sieber C.M.K."/>
            <person name="Emerson J.B."/>
            <person name="Anantharaman K."/>
            <person name="Thomas B.C."/>
            <person name="Malmstrom R."/>
            <person name="Stieglmeier M."/>
            <person name="Klingl A."/>
            <person name="Woyke T."/>
            <person name="Ryan C.M."/>
            <person name="Banfield J.F."/>
        </authorList>
    </citation>
    <scope>NUCLEOTIDE SEQUENCE [LARGE SCALE GENOMIC DNA]</scope>
</reference>
<evidence type="ECO:0000256" key="1">
    <source>
        <dbReference type="ARBA" id="ARBA00010876"/>
    </source>
</evidence>
<dbReference type="PANTHER" id="PTHR21600">
    <property type="entry name" value="MITOCHONDRIAL RNA PSEUDOURIDINE SYNTHASE"/>
    <property type="match status" value="1"/>
</dbReference>
<comment type="catalytic activity">
    <reaction evidence="5">
        <text>a uridine in RNA = a pseudouridine in RNA</text>
        <dbReference type="Rhea" id="RHEA:48348"/>
        <dbReference type="Rhea" id="RHEA-COMP:12068"/>
        <dbReference type="Rhea" id="RHEA-COMP:12069"/>
        <dbReference type="ChEBI" id="CHEBI:65314"/>
        <dbReference type="ChEBI" id="CHEBI:65315"/>
    </reaction>
</comment>
<evidence type="ECO:0000256" key="4">
    <source>
        <dbReference type="PROSITE-ProRule" id="PRU00182"/>
    </source>
</evidence>
<keyword evidence="2 5" id="KW-0413">Isomerase</keyword>
<dbReference type="SUPFAM" id="SSF55174">
    <property type="entry name" value="Alpha-L RNA-binding motif"/>
    <property type="match status" value="1"/>
</dbReference>
<accession>A0A2M6W6F0</accession>
<dbReference type="InterPro" id="IPR006225">
    <property type="entry name" value="PsdUridine_synth_RluC/D"/>
</dbReference>
<evidence type="ECO:0000313" key="7">
    <source>
        <dbReference type="EMBL" id="PIT88373.1"/>
    </source>
</evidence>
<evidence type="ECO:0000256" key="5">
    <source>
        <dbReference type="RuleBase" id="RU362028"/>
    </source>
</evidence>
<dbReference type="GO" id="GO:0120159">
    <property type="term" value="F:rRNA pseudouridine synthase activity"/>
    <property type="evidence" value="ECO:0007669"/>
    <property type="project" value="UniProtKB-ARBA"/>
</dbReference>
<dbReference type="InterPro" id="IPR050188">
    <property type="entry name" value="RluA_PseudoU_synthase"/>
</dbReference>
<evidence type="ECO:0000313" key="8">
    <source>
        <dbReference type="Proteomes" id="UP000231426"/>
    </source>
</evidence>
<proteinExistence type="inferred from homology"/>
<dbReference type="AlphaFoldDB" id="A0A2M6W6F0"/>
<dbReference type="CDD" id="cd02869">
    <property type="entry name" value="PseudoU_synth_RluA_like"/>
    <property type="match status" value="1"/>
</dbReference>
<dbReference type="NCBIfam" id="TIGR00005">
    <property type="entry name" value="rluA_subfam"/>
    <property type="match status" value="1"/>
</dbReference>
<comment type="function">
    <text evidence="5">Responsible for synthesis of pseudouridine from uracil.</text>
</comment>
<dbReference type="Pfam" id="PF01479">
    <property type="entry name" value="S4"/>
    <property type="match status" value="1"/>
</dbReference>
<dbReference type="Proteomes" id="UP000231426">
    <property type="component" value="Unassembled WGS sequence"/>
</dbReference>
<name>A0A2M6W6F0_9BACT</name>
<evidence type="ECO:0000259" key="6">
    <source>
        <dbReference type="SMART" id="SM00363"/>
    </source>
</evidence>
<dbReference type="Gene3D" id="3.30.2350.10">
    <property type="entry name" value="Pseudouridine synthase"/>
    <property type="match status" value="1"/>
</dbReference>
<gene>
    <name evidence="7" type="ORF">COU29_01115</name>
</gene>
<dbReference type="SMART" id="SM00363">
    <property type="entry name" value="S4"/>
    <property type="match status" value="1"/>
</dbReference>
<comment type="similarity">
    <text evidence="1 5">Belongs to the pseudouridine synthase RluA family.</text>
</comment>
<keyword evidence="4" id="KW-0694">RNA-binding</keyword>
<dbReference type="Pfam" id="PF00849">
    <property type="entry name" value="PseudoU_synth_2"/>
    <property type="match status" value="1"/>
</dbReference>
<evidence type="ECO:0000256" key="3">
    <source>
        <dbReference type="PIRSR" id="PIRSR606225-1"/>
    </source>
</evidence>
<organism evidence="7 8">
    <name type="scientific">Candidatus Magasanikbacteria bacterium CG10_big_fil_rev_8_21_14_0_10_36_32</name>
    <dbReference type="NCBI Taxonomy" id="1974646"/>
    <lineage>
        <taxon>Bacteria</taxon>
        <taxon>Candidatus Magasanikiibacteriota</taxon>
    </lineage>
</organism>
<dbReference type="InterPro" id="IPR006145">
    <property type="entry name" value="PsdUridine_synth_RsuA/RluA"/>
</dbReference>
<dbReference type="Gene3D" id="3.10.290.10">
    <property type="entry name" value="RNA-binding S4 domain"/>
    <property type="match status" value="1"/>
</dbReference>
<dbReference type="EMBL" id="PFBV01000003">
    <property type="protein sequence ID" value="PIT88373.1"/>
    <property type="molecule type" value="Genomic_DNA"/>
</dbReference>
<dbReference type="GO" id="GO:0003723">
    <property type="term" value="F:RNA binding"/>
    <property type="evidence" value="ECO:0007669"/>
    <property type="project" value="UniProtKB-KW"/>
</dbReference>
<dbReference type="PANTHER" id="PTHR21600:SF44">
    <property type="entry name" value="RIBOSOMAL LARGE SUBUNIT PSEUDOURIDINE SYNTHASE D"/>
    <property type="match status" value="1"/>
</dbReference>
<feature type="domain" description="RNA-binding S4" evidence="6">
    <location>
        <begin position="16"/>
        <end position="78"/>
    </location>
</feature>
<dbReference type="GO" id="GO:0000455">
    <property type="term" value="P:enzyme-directed rRNA pseudouridine synthesis"/>
    <property type="evidence" value="ECO:0007669"/>
    <property type="project" value="TreeGrafter"/>
</dbReference>
<protein>
    <recommendedName>
        <fullName evidence="5">Pseudouridine synthase</fullName>
        <ecNumber evidence="5">5.4.99.-</ecNumber>
    </recommendedName>
</protein>
<dbReference type="InterPro" id="IPR020103">
    <property type="entry name" value="PsdUridine_synth_cat_dom_sf"/>
</dbReference>
<dbReference type="InterPro" id="IPR002942">
    <property type="entry name" value="S4_RNA-bd"/>
</dbReference>